<evidence type="ECO:0000313" key="7">
    <source>
        <dbReference type="EMBL" id="ACU54085.1"/>
    </source>
</evidence>
<reference evidence="7 8" key="1">
    <citation type="journal article" date="2009" name="Stand. Genomic Sci.">
        <title>Complete genome sequence of Acidimicrobium ferrooxidans type strain (ICP).</title>
        <authorList>
            <person name="Clum A."/>
            <person name="Nolan M."/>
            <person name="Lang E."/>
            <person name="Glavina Del Rio T."/>
            <person name="Tice H."/>
            <person name="Copeland A."/>
            <person name="Cheng J.F."/>
            <person name="Lucas S."/>
            <person name="Chen F."/>
            <person name="Bruce D."/>
            <person name="Goodwin L."/>
            <person name="Pitluck S."/>
            <person name="Ivanova N."/>
            <person name="Mavrommatis K."/>
            <person name="Mikhailova N."/>
            <person name="Pati A."/>
            <person name="Chen A."/>
            <person name="Palaniappan K."/>
            <person name="Goker M."/>
            <person name="Spring S."/>
            <person name="Land M."/>
            <person name="Hauser L."/>
            <person name="Chang Y.J."/>
            <person name="Jeffries C.C."/>
            <person name="Chain P."/>
            <person name="Bristow J."/>
            <person name="Eisen J.A."/>
            <person name="Markowitz V."/>
            <person name="Hugenholtz P."/>
            <person name="Kyrpides N.C."/>
            <person name="Klenk H.P."/>
            <person name="Lapidus A."/>
        </authorList>
    </citation>
    <scope>NUCLEOTIDE SEQUENCE [LARGE SCALE GENOMIC DNA]</scope>
    <source>
        <strain evidence="8">DSM 10331 / JCM 15462 / NBRC 103882 / ICP</strain>
    </source>
</reference>
<proteinExistence type="predicted"/>
<evidence type="ECO:0000256" key="4">
    <source>
        <dbReference type="ARBA" id="ARBA00049872"/>
    </source>
</evidence>
<dbReference type="Gene3D" id="3.30.9.10">
    <property type="entry name" value="D-Amino Acid Oxidase, subunit A, domain 2"/>
    <property type="match status" value="1"/>
</dbReference>
<dbReference type="InterPro" id="IPR006076">
    <property type="entry name" value="FAD-dep_OxRdtase"/>
</dbReference>
<evidence type="ECO:0000256" key="5">
    <source>
        <dbReference type="ARBA" id="ARBA00050018"/>
    </source>
</evidence>
<keyword evidence="2" id="KW-0784">Thiamine biosynthesis</keyword>
<dbReference type="EC" id="1.4.3.19" evidence="5"/>
<protein>
    <recommendedName>
        <fullName evidence="5">glycine oxidase</fullName>
        <ecNumber evidence="5">1.4.3.19</ecNumber>
    </recommendedName>
</protein>
<feature type="domain" description="FAD dependent oxidoreductase" evidence="6">
    <location>
        <begin position="2"/>
        <end position="337"/>
    </location>
</feature>
<dbReference type="GO" id="GO:0050660">
    <property type="term" value="F:flavin adenine dinucleotide binding"/>
    <property type="evidence" value="ECO:0007669"/>
    <property type="project" value="InterPro"/>
</dbReference>
<evidence type="ECO:0000259" key="6">
    <source>
        <dbReference type="Pfam" id="PF01266"/>
    </source>
</evidence>
<sequence length="360" mass="38249">MVVGAGIAGMTIAVELARRGARVQVIADPSRSPTTPVAAGMLAPAAETDFGEDLLVRLEQDARTAWEALAATLERNGDTDVLFEVRGSLVAAQTPGDLDHLRRMVDLQRRFGMTASLLGARDLVDLEPALSSHLAGGALLPDDAQVDNRRALAAYDTWAAKLGIERIEAAVRAVHPDAVELADTSRLQADTVVVAAGSWLRDLVEVALQPVRGVTIRGTLPVGLAPRHCLRGELRGRRVYIVPRASHEIVIGATSDEAPLTDRDPRARDLLDLLDDARTLAPAMGELAVTDVSVGFRPATPDNLPIVGRGDDGVWVHGGHYRHGILLAPFTATLLADAIVGDGVDPRLAALSPTRLRSRA</sequence>
<dbReference type="InterPro" id="IPR036188">
    <property type="entry name" value="FAD/NAD-bd_sf"/>
</dbReference>
<dbReference type="PANTHER" id="PTHR13847">
    <property type="entry name" value="SARCOSINE DEHYDROGENASE-RELATED"/>
    <property type="match status" value="1"/>
</dbReference>
<dbReference type="Gene3D" id="3.50.50.60">
    <property type="entry name" value="FAD/NAD(P)-binding domain"/>
    <property type="match status" value="1"/>
</dbReference>
<dbReference type="Proteomes" id="UP000000771">
    <property type="component" value="Chromosome"/>
</dbReference>
<gene>
    <name evidence="7" type="ordered locus">Afer_1152</name>
</gene>
<dbReference type="UniPathway" id="UPA00060"/>
<dbReference type="SUPFAM" id="SSF51905">
    <property type="entry name" value="FAD/NAD(P)-binding domain"/>
    <property type="match status" value="1"/>
</dbReference>
<dbReference type="AlphaFoldDB" id="C7LZC7"/>
<evidence type="ECO:0000256" key="1">
    <source>
        <dbReference type="ARBA" id="ARBA00004948"/>
    </source>
</evidence>
<dbReference type="GO" id="GO:0043799">
    <property type="term" value="F:glycine oxidase activity"/>
    <property type="evidence" value="ECO:0007669"/>
    <property type="project" value="UniProtKB-EC"/>
</dbReference>
<evidence type="ECO:0000256" key="3">
    <source>
        <dbReference type="ARBA" id="ARBA00023002"/>
    </source>
</evidence>
<dbReference type="KEGG" id="afo:Afer_1152"/>
<dbReference type="PANTHER" id="PTHR13847:SF289">
    <property type="entry name" value="GLYCINE OXIDASE"/>
    <property type="match status" value="1"/>
</dbReference>
<dbReference type="eggNOG" id="COG0665">
    <property type="taxonomic scope" value="Bacteria"/>
</dbReference>
<dbReference type="GO" id="GO:0005737">
    <property type="term" value="C:cytoplasm"/>
    <property type="evidence" value="ECO:0007669"/>
    <property type="project" value="TreeGrafter"/>
</dbReference>
<dbReference type="GO" id="GO:0009229">
    <property type="term" value="P:thiamine diphosphate biosynthetic process"/>
    <property type="evidence" value="ECO:0007669"/>
    <property type="project" value="UniProtKB-UniPathway"/>
</dbReference>
<keyword evidence="8" id="KW-1185">Reference proteome</keyword>
<dbReference type="HOGENOM" id="CLU_007884_4_5_11"/>
<name>C7LZC7_ACIFD</name>
<comment type="pathway">
    <text evidence="1">Cofactor biosynthesis; thiamine diphosphate biosynthesis.</text>
</comment>
<keyword evidence="3" id="KW-0560">Oxidoreductase</keyword>
<dbReference type="GO" id="GO:0009228">
    <property type="term" value="P:thiamine biosynthetic process"/>
    <property type="evidence" value="ECO:0007669"/>
    <property type="project" value="UniProtKB-KW"/>
</dbReference>
<dbReference type="STRING" id="525909.Afer_1152"/>
<organism evidence="7 8">
    <name type="scientific">Acidimicrobium ferrooxidans (strain DSM 10331 / JCM 15462 / NBRC 103882 / ICP)</name>
    <dbReference type="NCBI Taxonomy" id="525909"/>
    <lineage>
        <taxon>Bacteria</taxon>
        <taxon>Bacillati</taxon>
        <taxon>Actinomycetota</taxon>
        <taxon>Acidimicrobiia</taxon>
        <taxon>Acidimicrobiales</taxon>
        <taxon>Acidimicrobiaceae</taxon>
        <taxon>Acidimicrobium</taxon>
    </lineage>
</organism>
<dbReference type="NCBIfam" id="TIGR02352">
    <property type="entry name" value="thiamin_ThiO"/>
    <property type="match status" value="1"/>
</dbReference>
<accession>C7LZC7</accession>
<dbReference type="Pfam" id="PF01266">
    <property type="entry name" value="DAO"/>
    <property type="match status" value="1"/>
</dbReference>
<dbReference type="EMBL" id="CP001631">
    <property type="protein sequence ID" value="ACU54085.1"/>
    <property type="molecule type" value="Genomic_DNA"/>
</dbReference>
<comment type="catalytic activity">
    <reaction evidence="4">
        <text>glycine + O2 + H2O = glyoxylate + H2O2 + NH4(+)</text>
        <dbReference type="Rhea" id="RHEA:11532"/>
        <dbReference type="ChEBI" id="CHEBI:15377"/>
        <dbReference type="ChEBI" id="CHEBI:15379"/>
        <dbReference type="ChEBI" id="CHEBI:16240"/>
        <dbReference type="ChEBI" id="CHEBI:28938"/>
        <dbReference type="ChEBI" id="CHEBI:36655"/>
        <dbReference type="ChEBI" id="CHEBI:57305"/>
        <dbReference type="EC" id="1.4.3.19"/>
    </reaction>
</comment>
<dbReference type="InterPro" id="IPR012727">
    <property type="entry name" value="Gly_oxidase_ThiO"/>
</dbReference>
<dbReference type="SUPFAM" id="SSF54373">
    <property type="entry name" value="FAD-linked reductases, C-terminal domain"/>
    <property type="match status" value="1"/>
</dbReference>
<evidence type="ECO:0000256" key="2">
    <source>
        <dbReference type="ARBA" id="ARBA00022977"/>
    </source>
</evidence>
<evidence type="ECO:0000313" key="8">
    <source>
        <dbReference type="Proteomes" id="UP000000771"/>
    </source>
</evidence>